<reference evidence="4" key="2">
    <citation type="submission" date="2017-08" db="EMBL/GenBank/DDBJ databases">
        <authorList>
            <person name="Fierst J.L."/>
        </authorList>
    </citation>
    <scope>NUCLEOTIDE SEQUENCE [LARGE SCALE GENOMIC DNA]</scope>
    <source>
        <strain evidence="4">PX439</strain>
    </source>
</reference>
<evidence type="ECO:0000313" key="2">
    <source>
        <dbReference type="EMBL" id="KAF1767223.1"/>
    </source>
</evidence>
<evidence type="ECO:0000313" key="5">
    <source>
        <dbReference type="Proteomes" id="UP000483820"/>
    </source>
</evidence>
<gene>
    <name evidence="3" type="ORF">FL82_21313</name>
    <name evidence="2" type="ORF">GCK72_007182</name>
</gene>
<feature type="transmembrane region" description="Helical" evidence="1">
    <location>
        <begin position="28"/>
        <end position="52"/>
    </location>
</feature>
<dbReference type="AlphaFoldDB" id="A0A260ZZQ4"/>
<dbReference type="Proteomes" id="UP000216624">
    <property type="component" value="Unassembled WGS sequence"/>
</dbReference>
<dbReference type="Proteomes" id="UP000483820">
    <property type="component" value="Chromosome II"/>
</dbReference>
<evidence type="ECO:0000256" key="1">
    <source>
        <dbReference type="SAM" id="Phobius"/>
    </source>
</evidence>
<organism evidence="3 4">
    <name type="scientific">Caenorhabditis remanei</name>
    <name type="common">Caenorhabditis vulgaris</name>
    <dbReference type="NCBI Taxonomy" id="31234"/>
    <lineage>
        <taxon>Eukaryota</taxon>
        <taxon>Metazoa</taxon>
        <taxon>Ecdysozoa</taxon>
        <taxon>Nematoda</taxon>
        <taxon>Chromadorea</taxon>
        <taxon>Rhabditida</taxon>
        <taxon>Rhabditina</taxon>
        <taxon>Rhabditomorpha</taxon>
        <taxon>Rhabditoidea</taxon>
        <taxon>Rhabditidae</taxon>
        <taxon>Peloderinae</taxon>
        <taxon>Caenorhabditis</taxon>
    </lineage>
</organism>
<comment type="caution">
    <text evidence="3">The sequence shown here is derived from an EMBL/GenBank/DDBJ whole genome shotgun (WGS) entry which is preliminary data.</text>
</comment>
<sequence>MVPYHPDSSVTKNNKTDSTSSERKKKAMCILCVVIPLLIIFLVFGVTTWMMIPGSKPSYSEPLCRPVLAIATDEDGGHSINVFSLEDTGDSIFDMDPETLNFLLKLKRGNEKNSETIESRTTIPTH</sequence>
<reference evidence="3" key="1">
    <citation type="submission" date="2017-08" db="EMBL/GenBank/DDBJ databases">
        <authorList>
            <person name="de Groot N.N."/>
        </authorList>
    </citation>
    <scope>NUCLEOTIDE SEQUENCE [LARGE SCALE GENOMIC DNA]</scope>
    <source>
        <strain evidence="3">PX439</strain>
    </source>
</reference>
<evidence type="ECO:0000313" key="4">
    <source>
        <dbReference type="Proteomes" id="UP000216624"/>
    </source>
</evidence>
<reference evidence="2 5" key="3">
    <citation type="submission" date="2019-12" db="EMBL/GenBank/DDBJ databases">
        <title>Chromosome-level assembly of the Caenorhabditis remanei genome.</title>
        <authorList>
            <person name="Teterina A.A."/>
            <person name="Willis J.H."/>
            <person name="Phillips P.C."/>
        </authorList>
    </citation>
    <scope>NUCLEOTIDE SEQUENCE [LARGE SCALE GENOMIC DNA]</scope>
    <source>
        <strain evidence="2 5">PX506</strain>
        <tissue evidence="2">Whole organism</tissue>
    </source>
</reference>
<dbReference type="EMBL" id="WUAV01000002">
    <property type="protein sequence ID" value="KAF1767223.1"/>
    <property type="molecule type" value="Genomic_DNA"/>
</dbReference>
<keyword evidence="1" id="KW-0472">Membrane</keyword>
<keyword evidence="1" id="KW-1133">Transmembrane helix</keyword>
<evidence type="ECO:0000313" key="3">
    <source>
        <dbReference type="EMBL" id="OZF91210.1"/>
    </source>
</evidence>
<proteinExistence type="predicted"/>
<keyword evidence="4" id="KW-1185">Reference proteome</keyword>
<keyword evidence="1" id="KW-0812">Transmembrane</keyword>
<feature type="non-terminal residue" evidence="3">
    <location>
        <position position="1"/>
    </location>
</feature>
<name>A0A260ZZQ4_CAERE</name>
<accession>A0A260ZZQ4</accession>
<dbReference type="EMBL" id="NMWX01000022">
    <property type="protein sequence ID" value="OZF91210.1"/>
    <property type="molecule type" value="Genomic_DNA"/>
</dbReference>
<protein>
    <submittedName>
        <fullName evidence="3">Uncharacterized protein</fullName>
    </submittedName>
</protein>